<comment type="similarity">
    <text evidence="2">Belongs to the ABC transporter superfamily.</text>
</comment>
<dbReference type="NCBIfam" id="TIGR01727">
    <property type="entry name" value="oligo_HPY"/>
    <property type="match status" value="1"/>
</dbReference>
<dbReference type="GO" id="GO:0015833">
    <property type="term" value="P:peptide transport"/>
    <property type="evidence" value="ECO:0007669"/>
    <property type="project" value="InterPro"/>
</dbReference>
<dbReference type="InterPro" id="IPR017871">
    <property type="entry name" value="ABC_transporter-like_CS"/>
</dbReference>
<dbReference type="Pfam" id="PF08352">
    <property type="entry name" value="oligo_HPY"/>
    <property type="match status" value="1"/>
</dbReference>
<evidence type="ECO:0000313" key="7">
    <source>
        <dbReference type="EMBL" id="QHC35157.1"/>
    </source>
</evidence>
<comment type="subcellular location">
    <subcellularLocation>
        <location evidence="1">Cell inner membrane</location>
        <topology evidence="1">Peripheral membrane protein</topology>
    </subcellularLocation>
</comment>
<reference evidence="7 8" key="1">
    <citation type="journal article" date="2020" name="Carbohydr. Polym.">
        <title>Characterization and optimization of production of bacterial cellulose from strain CGMCC 17276 based on whole-genome analysis.</title>
        <authorList>
            <person name="Lu T."/>
            <person name="Gao H."/>
            <person name="Liao B."/>
            <person name="Wu J."/>
            <person name="Zhang W."/>
            <person name="Huang J."/>
            <person name="Liu M."/>
            <person name="Huang J."/>
            <person name="Chang Z."/>
            <person name="Jin M."/>
            <person name="Yi Z."/>
            <person name="Jiang D."/>
        </authorList>
    </citation>
    <scope>NUCLEOTIDE SEQUENCE [LARGE SCALE GENOMIC DNA]</scope>
    <source>
        <strain evidence="7 8">CGMCC 17276</strain>
    </source>
</reference>
<protein>
    <submittedName>
        <fullName evidence="7">ABC transporter ATP-binding protein</fullName>
    </submittedName>
</protein>
<dbReference type="InterPro" id="IPR003593">
    <property type="entry name" value="AAA+_ATPase"/>
</dbReference>
<evidence type="ECO:0000256" key="3">
    <source>
        <dbReference type="ARBA" id="ARBA00022448"/>
    </source>
</evidence>
<dbReference type="PANTHER" id="PTHR43776">
    <property type="entry name" value="TRANSPORT ATP-BINDING PROTEIN"/>
    <property type="match status" value="1"/>
</dbReference>
<accession>A0A857FPJ3</accession>
<keyword evidence="5 7" id="KW-0067">ATP-binding</keyword>
<keyword evidence="4" id="KW-0547">Nucleotide-binding</keyword>
<dbReference type="GO" id="GO:0055085">
    <property type="term" value="P:transmembrane transport"/>
    <property type="evidence" value="ECO:0007669"/>
    <property type="project" value="UniProtKB-ARBA"/>
</dbReference>
<dbReference type="InterPro" id="IPR027417">
    <property type="entry name" value="P-loop_NTPase"/>
</dbReference>
<evidence type="ECO:0000256" key="5">
    <source>
        <dbReference type="ARBA" id="ARBA00022840"/>
    </source>
</evidence>
<dbReference type="InterPro" id="IPR013563">
    <property type="entry name" value="Oligopep_ABC_C"/>
</dbReference>
<proteinExistence type="inferred from homology"/>
<gene>
    <name evidence="7" type="ORF">FMA36_06250</name>
</gene>
<feature type="domain" description="ABC transporter" evidence="6">
    <location>
        <begin position="17"/>
        <end position="268"/>
    </location>
</feature>
<dbReference type="Proteomes" id="UP000464674">
    <property type="component" value="Chromosome"/>
</dbReference>
<dbReference type="Pfam" id="PF00005">
    <property type="entry name" value="ABC_tran"/>
    <property type="match status" value="1"/>
</dbReference>
<evidence type="ECO:0000313" key="8">
    <source>
        <dbReference type="Proteomes" id="UP000464674"/>
    </source>
</evidence>
<dbReference type="GO" id="GO:0005886">
    <property type="term" value="C:plasma membrane"/>
    <property type="evidence" value="ECO:0007669"/>
    <property type="project" value="UniProtKB-SubCell"/>
</dbReference>
<dbReference type="PROSITE" id="PS50893">
    <property type="entry name" value="ABC_TRANSPORTER_2"/>
    <property type="match status" value="1"/>
</dbReference>
<dbReference type="SUPFAM" id="SSF52540">
    <property type="entry name" value="P-loop containing nucleoside triphosphate hydrolases"/>
    <property type="match status" value="1"/>
</dbReference>
<dbReference type="FunFam" id="3.40.50.300:FF:000016">
    <property type="entry name" value="Oligopeptide ABC transporter ATP-binding component"/>
    <property type="match status" value="1"/>
</dbReference>
<dbReference type="InterPro" id="IPR003439">
    <property type="entry name" value="ABC_transporter-like_ATP-bd"/>
</dbReference>
<dbReference type="GO" id="GO:0005524">
    <property type="term" value="F:ATP binding"/>
    <property type="evidence" value="ECO:0007669"/>
    <property type="project" value="UniProtKB-KW"/>
</dbReference>
<dbReference type="AlphaFoldDB" id="A0A857FPJ3"/>
<evidence type="ECO:0000256" key="1">
    <source>
        <dbReference type="ARBA" id="ARBA00004417"/>
    </source>
</evidence>
<dbReference type="SMART" id="SM00382">
    <property type="entry name" value="AAA"/>
    <property type="match status" value="1"/>
</dbReference>
<evidence type="ECO:0000256" key="2">
    <source>
        <dbReference type="ARBA" id="ARBA00005417"/>
    </source>
</evidence>
<sequence>MQSLERDRGMTQPDTVLSVRNLNKVYQNAVSWGRPGSKSHVVRDVSFDMRQGEILGLMGESGSGKTTLGRLVLQLLPLTSGQVMLEGRELSAMTMQALRPLRARMQMIFQDPLFAFNPRHTVHQILSMPLRLHPELVARHGPVNGQISQILAQVGLPQDILHRYPQEFSGGQRQRIGIARALILRPSLVVADEATSALDVCVQAQILNLLLDLRDQLGLTILFIAHDLTAMGLVCDRVAVMLRGRIVEIAPTAELFSRPRHPYTASLLQAIPRIGSRAATASSAVVPARIAAGQDMDHGCPFRMSCRWAVEVCARTDTTLRLFEDGHWSACHREDLELPGI</sequence>
<dbReference type="Gene3D" id="3.40.50.300">
    <property type="entry name" value="P-loop containing nucleotide triphosphate hydrolases"/>
    <property type="match status" value="1"/>
</dbReference>
<dbReference type="PANTHER" id="PTHR43776:SF7">
    <property type="entry name" value="D,D-DIPEPTIDE TRANSPORT ATP-BINDING PROTEIN DDPF-RELATED"/>
    <property type="match status" value="1"/>
</dbReference>
<dbReference type="EMBL" id="CP041348">
    <property type="protein sequence ID" value="QHC35157.1"/>
    <property type="molecule type" value="Genomic_DNA"/>
</dbReference>
<name>A0A857FPJ3_KOMXY</name>
<dbReference type="CDD" id="cd03257">
    <property type="entry name" value="ABC_NikE_OppD_transporters"/>
    <property type="match status" value="1"/>
</dbReference>
<dbReference type="GO" id="GO:0016887">
    <property type="term" value="F:ATP hydrolysis activity"/>
    <property type="evidence" value="ECO:0007669"/>
    <property type="project" value="InterPro"/>
</dbReference>
<dbReference type="PROSITE" id="PS00211">
    <property type="entry name" value="ABC_TRANSPORTER_1"/>
    <property type="match status" value="1"/>
</dbReference>
<keyword evidence="3" id="KW-0813">Transport</keyword>
<organism evidence="7 8">
    <name type="scientific">Komagataeibacter xylinus</name>
    <name type="common">Gluconacetobacter xylinus</name>
    <dbReference type="NCBI Taxonomy" id="28448"/>
    <lineage>
        <taxon>Bacteria</taxon>
        <taxon>Pseudomonadati</taxon>
        <taxon>Pseudomonadota</taxon>
        <taxon>Alphaproteobacteria</taxon>
        <taxon>Acetobacterales</taxon>
        <taxon>Acetobacteraceae</taxon>
        <taxon>Komagataeibacter</taxon>
    </lineage>
</organism>
<evidence type="ECO:0000256" key="4">
    <source>
        <dbReference type="ARBA" id="ARBA00022741"/>
    </source>
</evidence>
<dbReference type="InterPro" id="IPR050319">
    <property type="entry name" value="ABC_transp_ATP-bind"/>
</dbReference>
<evidence type="ECO:0000259" key="6">
    <source>
        <dbReference type="PROSITE" id="PS50893"/>
    </source>
</evidence>